<feature type="domain" description="PWWP" evidence="2">
    <location>
        <begin position="57"/>
        <end position="118"/>
    </location>
</feature>
<feature type="compositionally biased region" description="Polar residues" evidence="1">
    <location>
        <begin position="388"/>
        <end position="401"/>
    </location>
</feature>
<dbReference type="PANTHER" id="PTHR10688:SF5">
    <property type="entry name" value="PWWP DOMAIN-CONTAINING PROTEIN 1-RELATED"/>
    <property type="match status" value="1"/>
</dbReference>
<gene>
    <name evidence="3" type="ORF">SLEP1_g40198</name>
</gene>
<keyword evidence="4" id="KW-1185">Reference proteome</keyword>
<reference evidence="3 4" key="1">
    <citation type="journal article" date="2021" name="Commun. Biol.">
        <title>The genome of Shorea leprosula (Dipterocarpaceae) highlights the ecological relevance of drought in aseasonal tropical rainforests.</title>
        <authorList>
            <person name="Ng K.K.S."/>
            <person name="Kobayashi M.J."/>
            <person name="Fawcett J.A."/>
            <person name="Hatakeyama M."/>
            <person name="Paape T."/>
            <person name="Ng C.H."/>
            <person name="Ang C.C."/>
            <person name="Tnah L.H."/>
            <person name="Lee C.T."/>
            <person name="Nishiyama T."/>
            <person name="Sese J."/>
            <person name="O'Brien M.J."/>
            <person name="Copetti D."/>
            <person name="Mohd Noor M.I."/>
            <person name="Ong R.C."/>
            <person name="Putra M."/>
            <person name="Sireger I.Z."/>
            <person name="Indrioko S."/>
            <person name="Kosugi Y."/>
            <person name="Izuno A."/>
            <person name="Isagi Y."/>
            <person name="Lee S.L."/>
            <person name="Shimizu K.K."/>
        </authorList>
    </citation>
    <scope>NUCLEOTIDE SEQUENCE [LARGE SCALE GENOMIC DNA]</scope>
    <source>
        <strain evidence="3">214</strain>
    </source>
</reference>
<name>A0AAV5L2N7_9ROSI</name>
<dbReference type="InterPro" id="IPR000313">
    <property type="entry name" value="PWWP_dom"/>
</dbReference>
<accession>A0AAV5L2N7</accession>
<dbReference type="CDD" id="cd05162">
    <property type="entry name" value="PWWP"/>
    <property type="match status" value="1"/>
</dbReference>
<dbReference type="Pfam" id="PF00855">
    <property type="entry name" value="PWWP"/>
    <property type="match status" value="1"/>
</dbReference>
<dbReference type="PROSITE" id="PS50812">
    <property type="entry name" value="PWWP"/>
    <property type="match status" value="1"/>
</dbReference>
<evidence type="ECO:0000259" key="2">
    <source>
        <dbReference type="PROSITE" id="PS50812"/>
    </source>
</evidence>
<dbReference type="Gene3D" id="2.30.30.140">
    <property type="match status" value="1"/>
</dbReference>
<dbReference type="SMART" id="SM00293">
    <property type="entry name" value="PWWP"/>
    <property type="match status" value="1"/>
</dbReference>
<dbReference type="EMBL" id="BPVZ01000091">
    <property type="protein sequence ID" value="GKV31516.1"/>
    <property type="molecule type" value="Genomic_DNA"/>
</dbReference>
<dbReference type="PANTHER" id="PTHR10688">
    <property type="entry name" value="PWWP DOMAIN-CONTAINING PROTEIN"/>
    <property type="match status" value="1"/>
</dbReference>
<feature type="compositionally biased region" description="Basic and acidic residues" evidence="1">
    <location>
        <begin position="372"/>
        <end position="387"/>
    </location>
</feature>
<evidence type="ECO:0000256" key="1">
    <source>
        <dbReference type="SAM" id="MobiDB-lite"/>
    </source>
</evidence>
<protein>
    <recommendedName>
        <fullName evidence="2">PWWP domain-containing protein</fullName>
    </recommendedName>
</protein>
<dbReference type="AlphaFoldDB" id="A0AAV5L2N7"/>
<organism evidence="3 4">
    <name type="scientific">Rubroshorea leprosula</name>
    <dbReference type="NCBI Taxonomy" id="152421"/>
    <lineage>
        <taxon>Eukaryota</taxon>
        <taxon>Viridiplantae</taxon>
        <taxon>Streptophyta</taxon>
        <taxon>Embryophyta</taxon>
        <taxon>Tracheophyta</taxon>
        <taxon>Spermatophyta</taxon>
        <taxon>Magnoliopsida</taxon>
        <taxon>eudicotyledons</taxon>
        <taxon>Gunneridae</taxon>
        <taxon>Pentapetalae</taxon>
        <taxon>rosids</taxon>
        <taxon>malvids</taxon>
        <taxon>Malvales</taxon>
        <taxon>Dipterocarpaceae</taxon>
        <taxon>Rubroshorea</taxon>
    </lineage>
</organism>
<sequence>MEGTVTRLMIGEIDSVIEAASTIYSMRNAGCTKRDRVMIRASEKIAMKRCFQQEYELGDMVWGKVKSHPWWPGQIFDEAFASPSVSETKKEGCLLVAFFGDDTFGWFNPTELIPFDPNFVEKSKQTNAKPFLDAVEDAEYEIRRRAALGLACCCQYPSNFRATGVKGCFAVDVDGYVPDAVYTRKQIEKARNGFQPIVMLCFLQRLALMPCGNTQNCVELIKNVAVVLAYRKVVFKKFDKILVQTFGVEAQHADDPVRFLDLQEEMPLLASPSAPSEVPASVVITKSSFRPREVKRDRHFNKRNVLRLQYPQQIKSLFSLSMNEKEAVLEAGDHVIWTEEAPADPLTPKYPHHQDDNRPFGSLTTFPIPGNTDKEDTTRNRRPEVEKINSTNSTVDLKQKPQSRLAEAAKNCCHLDNLDHVGNTFSVSGVVSGRKILARSERRDKKPRSSKFFEEELLSEKVIIVNERKTKEAIEFETGCDNAHKHLKSIKEEASPRSKAGKSNKTVSICSADSLLHQPGEGIGDYCSVYKEMPSASKPPKKRLRPDDHDDYAMIGEINGNSCSKVDISMKGLKKPYSEVDLSMKEPKKPCKLKSLSSERRAANHNHPEYLVKEEKEIDVTSLRKLTKLIVNKSGNPENAAQPAKLVMQFPRQSALPSVPELKARFARFGPFHSAPCVSWKSSTCQIVFKCRYDAKAAYKYAFQNKSLFGNAKLTLEAPKSGKPVDETLQLMPVKNCDSTHLRSIPPLQQQQLVSSASQPKSCSVSLSLSPLTTGDKSSGGVQLMARNNIKNCHMKHSCGSSSSSHSITDFPGRNWPKVVPQPPPSSLPFHDHIPAQFVETCNTRHQIEARNSCINTDSSSPHVDISSQMLDLLTRCNEIMCKLKCQLGHGPIRL</sequence>
<dbReference type="SUPFAM" id="SSF63748">
    <property type="entry name" value="Tudor/PWWP/MBT"/>
    <property type="match status" value="1"/>
</dbReference>
<comment type="caution">
    <text evidence="3">The sequence shown here is derived from an EMBL/GenBank/DDBJ whole genome shotgun (WGS) entry which is preliminary data.</text>
</comment>
<dbReference type="InterPro" id="IPR052657">
    <property type="entry name" value="PDP_family_Arabidopsis"/>
</dbReference>
<feature type="region of interest" description="Disordered" evidence="1">
    <location>
        <begin position="360"/>
        <end position="401"/>
    </location>
</feature>
<proteinExistence type="predicted"/>
<evidence type="ECO:0000313" key="3">
    <source>
        <dbReference type="EMBL" id="GKV31516.1"/>
    </source>
</evidence>
<dbReference type="Proteomes" id="UP001054252">
    <property type="component" value="Unassembled WGS sequence"/>
</dbReference>
<evidence type="ECO:0000313" key="4">
    <source>
        <dbReference type="Proteomes" id="UP001054252"/>
    </source>
</evidence>